<evidence type="ECO:0000313" key="2">
    <source>
        <dbReference type="Proteomes" id="UP001372834"/>
    </source>
</evidence>
<accession>A0AAN8SAW1</accession>
<reference evidence="1 2" key="1">
    <citation type="submission" date="2023-10" db="EMBL/GenBank/DDBJ databases">
        <title>Genomes of two closely related lineages of the louse Polyplax serrata with different host specificities.</title>
        <authorList>
            <person name="Martinu J."/>
            <person name="Tarabai H."/>
            <person name="Stefka J."/>
            <person name="Hypsa V."/>
        </authorList>
    </citation>
    <scope>NUCLEOTIDE SEQUENCE [LARGE SCALE GENOMIC DNA]</scope>
    <source>
        <strain evidence="1">HR10_N</strain>
    </source>
</reference>
<sequence>GNAVNCVLQFESGKRGPRNKTHEKRFHKTYGLSNENSFFSPTGPSSVVGIIPARAMRHPAHLRVCHGFPGEMLVDRCLISA</sequence>
<dbReference type="EMBL" id="JAWJWE010000002">
    <property type="protein sequence ID" value="KAK6642943.1"/>
    <property type="molecule type" value="Genomic_DNA"/>
</dbReference>
<dbReference type="AlphaFoldDB" id="A0AAN8SAW1"/>
<evidence type="ECO:0000313" key="1">
    <source>
        <dbReference type="EMBL" id="KAK6642943.1"/>
    </source>
</evidence>
<feature type="non-terminal residue" evidence="1">
    <location>
        <position position="1"/>
    </location>
</feature>
<organism evidence="1 2">
    <name type="scientific">Polyplax serrata</name>
    <name type="common">Common mouse louse</name>
    <dbReference type="NCBI Taxonomy" id="468196"/>
    <lineage>
        <taxon>Eukaryota</taxon>
        <taxon>Metazoa</taxon>
        <taxon>Ecdysozoa</taxon>
        <taxon>Arthropoda</taxon>
        <taxon>Hexapoda</taxon>
        <taxon>Insecta</taxon>
        <taxon>Pterygota</taxon>
        <taxon>Neoptera</taxon>
        <taxon>Paraneoptera</taxon>
        <taxon>Psocodea</taxon>
        <taxon>Troctomorpha</taxon>
        <taxon>Phthiraptera</taxon>
        <taxon>Anoplura</taxon>
        <taxon>Polyplacidae</taxon>
        <taxon>Polyplax</taxon>
    </lineage>
</organism>
<comment type="caution">
    <text evidence="1">The sequence shown here is derived from an EMBL/GenBank/DDBJ whole genome shotgun (WGS) entry which is preliminary data.</text>
</comment>
<protein>
    <submittedName>
        <fullName evidence="1">Uncharacterized protein</fullName>
    </submittedName>
</protein>
<dbReference type="Proteomes" id="UP001372834">
    <property type="component" value="Unassembled WGS sequence"/>
</dbReference>
<feature type="non-terminal residue" evidence="1">
    <location>
        <position position="81"/>
    </location>
</feature>
<gene>
    <name evidence="1" type="ORF">RUM43_004445</name>
</gene>
<name>A0AAN8SAW1_POLSC</name>
<proteinExistence type="predicted"/>